<evidence type="ECO:0000259" key="1">
    <source>
        <dbReference type="Pfam" id="PF12392"/>
    </source>
</evidence>
<proteinExistence type="predicted"/>
<gene>
    <name evidence="2" type="ORF">SAMN02910262_00667</name>
</gene>
<feature type="domain" description="Peptidase U32 collagenase" evidence="1">
    <location>
        <begin position="316"/>
        <end position="440"/>
    </location>
</feature>
<dbReference type="EMBL" id="FOZC01000003">
    <property type="protein sequence ID" value="SFR69218.1"/>
    <property type="molecule type" value="Genomic_DNA"/>
</dbReference>
<dbReference type="InterPro" id="IPR051454">
    <property type="entry name" value="RNA/ubiquinone_mod_enzymes"/>
</dbReference>
<evidence type="ECO:0000313" key="2">
    <source>
        <dbReference type="EMBL" id="SFR69218.1"/>
    </source>
</evidence>
<dbReference type="GO" id="GO:0006508">
    <property type="term" value="P:proteolysis"/>
    <property type="evidence" value="ECO:0007669"/>
    <property type="project" value="UniProtKB-KW"/>
</dbReference>
<sequence length="793" mass="88971">MIRKAEILAPAGSMDSLMAAVSAGADAVYMGGSRFGARAFAENADEDQMIRAIRYVHLHGRKLYMTVNTLVKEREMEDLIAFLRPYYEAGLDAVLVQDMGVLRAIREHFPELPIHTSTQMSVTGAESALELKKLGVTRIVPAREISLPEIRDLHEKTGLEIECFVHGALCFCYSGQCLFSSMIGGRSGNRGRCAQTCRLPFEVLEGKRNLTGKDERYPLSMKDLCALDVLPDLLEGGAFSLKIEGRMKSPRYTAGVVSIYRKYVDYWLEHGREGYRVDPEDRRKLLELFDRGGLTDGYYRRHNGPEMVVFHEKPQFREEDRAYTKELEERFLRVPVKETADAVFTARVGEPISLMVTLRETDGAGRELPPAVGYAEGAVCASALKAPTSEADLEKQIRKTGNTPFVIGNTEIVTEGNVFVPVKQLNELRREALAVLEENIHSFFMRSGKGTESESCPDASDRISEIGDTMVCGPECGKETAEKAKDAPARKECSDNAEDALAERKCSDDAVRLTAAIESPLLADTVIRSDDISVVYLDSTGFDAKTWKPYADACHAANKECALILPHMWRAGARQYFEKHREELTNAGFDALMIKNLEELAYVRVHFPDMPVVADANVYTMNHLSETQIREFARDAGTGSDQRKGEMPPMRFTLPLELNFHELSERGAENAELFAYGRVPMMVTAQCFRKNTGKCTKEPCVLEIRDRKNALFPVKNHCRFCYNTIYNAAPVTLLGDRAAVGRLGCRWLRLTFTTEKPEEAEKILRAYGDAFLRGQDRTADWDYTRGHFRRGVE</sequence>
<dbReference type="InterPro" id="IPR001539">
    <property type="entry name" value="Peptidase_U32"/>
</dbReference>
<evidence type="ECO:0000313" key="3">
    <source>
        <dbReference type="Proteomes" id="UP000214760"/>
    </source>
</evidence>
<dbReference type="Pfam" id="PF01136">
    <property type="entry name" value="Peptidase_U32"/>
    <property type="match status" value="1"/>
</dbReference>
<organism evidence="2 3">
    <name type="scientific">[Clostridium] aminophilum</name>
    <dbReference type="NCBI Taxonomy" id="1526"/>
    <lineage>
        <taxon>Bacteria</taxon>
        <taxon>Bacillati</taxon>
        <taxon>Bacillota</taxon>
        <taxon>Clostridia</taxon>
        <taxon>Lachnospirales</taxon>
        <taxon>Lachnospiraceae</taxon>
    </lineage>
</organism>
<keyword evidence="2" id="KW-0645">Protease</keyword>
<keyword evidence="2" id="KW-0378">Hydrolase</keyword>
<dbReference type="Proteomes" id="UP000214760">
    <property type="component" value="Unassembled WGS sequence"/>
</dbReference>
<dbReference type="Pfam" id="PF12392">
    <property type="entry name" value="DUF3656"/>
    <property type="match status" value="1"/>
</dbReference>
<dbReference type="GO" id="GO:0008233">
    <property type="term" value="F:peptidase activity"/>
    <property type="evidence" value="ECO:0007669"/>
    <property type="project" value="UniProtKB-KW"/>
</dbReference>
<dbReference type="PANTHER" id="PTHR30217">
    <property type="entry name" value="PEPTIDASE U32 FAMILY"/>
    <property type="match status" value="1"/>
</dbReference>
<reference evidence="2 3" key="1">
    <citation type="submission" date="2016-10" db="EMBL/GenBank/DDBJ databases">
        <authorList>
            <person name="de Groot N.N."/>
        </authorList>
    </citation>
    <scope>NUCLEOTIDE SEQUENCE [LARGE SCALE GENOMIC DNA]</scope>
    <source>
        <strain evidence="2 3">F</strain>
    </source>
</reference>
<accession>A0A1I6IR74</accession>
<dbReference type="AlphaFoldDB" id="A0A1I6IR74"/>
<dbReference type="InterPro" id="IPR020988">
    <property type="entry name" value="Pept_U32_collagenase"/>
</dbReference>
<name>A0A1I6IR74_9FIRM</name>
<dbReference type="PANTHER" id="PTHR30217:SF10">
    <property type="entry name" value="23S RRNA 5-HYDROXYCYTIDINE C2501 SYNTHASE"/>
    <property type="match status" value="1"/>
</dbReference>
<dbReference type="RefSeq" id="WP_031471856.1">
    <property type="nucleotide sequence ID" value="NZ_FOZC01000003.1"/>
</dbReference>
<protein>
    <submittedName>
        <fullName evidence="2">Putative protease</fullName>
    </submittedName>
</protein>